<sequence>MHICQACGRFFSTTTEYRQHIQTHQGESAFLCLRCGMKYNAGEYYDKHYRHHKTCDCNLCTFTCDDQQELRGHILTDHNITWDGQPLSYKCEECGEKFSRRSLLEIHNKQHMDCKPIECQPCQLYFTSKKSLDIHKMSYRHSLKTGEAVNDEKKYLCSVCGKTYFRKHALQRHMLLHTGKKPHKCEHCNFRSYEVNNLKRHMALHFEAERNFVCEMCGAAFHARKTLEMHHTYKHNDVRAFACNMCDKTFKAKNTLVRHMKVHSSDKEHRCWCGTAFKRMYNLRRHLQTVHDNHDSHILPPVKRVKTLDTASKAPVSRTDHVQGFTARNKSRRVTNKKTNNECTRNVNKSTLDASHSINNFPNAVPHANLGYLAQKVHDSEIQEPVKQDFFTPILNSVTEQGKANLGLSTPTPLVTHDHMYYDHHVPNIPITTPPIQSNNISHPPTLPMGNSNTMSPLPAADTTLRTRFPSVESLYSNIPYPSSLDNGDSISIQGGSAISSGSHILKQLLNLY</sequence>
<keyword evidence="15" id="KW-1185">Reference proteome</keyword>
<dbReference type="AlphaFoldDB" id="A0AA88Y371"/>
<feature type="domain" description="C2H2-type" evidence="13">
    <location>
        <begin position="89"/>
        <end position="116"/>
    </location>
</feature>
<keyword evidence="6" id="KW-0862">Zinc</keyword>
<keyword evidence="3" id="KW-0479">Metal-binding</keyword>
<evidence type="ECO:0000256" key="6">
    <source>
        <dbReference type="ARBA" id="ARBA00022833"/>
    </source>
</evidence>
<evidence type="ECO:0000256" key="7">
    <source>
        <dbReference type="ARBA" id="ARBA00023015"/>
    </source>
</evidence>
<accession>A0AA88Y371</accession>
<evidence type="ECO:0000256" key="1">
    <source>
        <dbReference type="ARBA" id="ARBA00004123"/>
    </source>
</evidence>
<dbReference type="SUPFAM" id="SSF57667">
    <property type="entry name" value="beta-beta-alpha zinc fingers"/>
    <property type="match status" value="5"/>
</dbReference>
<evidence type="ECO:0000259" key="13">
    <source>
        <dbReference type="PROSITE" id="PS50157"/>
    </source>
</evidence>
<proteinExistence type="inferred from homology"/>
<keyword evidence="9" id="KW-0804">Transcription</keyword>
<feature type="domain" description="C2H2-type" evidence="13">
    <location>
        <begin position="2"/>
        <end position="29"/>
    </location>
</feature>
<evidence type="ECO:0000256" key="9">
    <source>
        <dbReference type="ARBA" id="ARBA00023163"/>
    </source>
</evidence>
<organism evidence="14 15">
    <name type="scientific">Pinctada imbricata</name>
    <name type="common">Atlantic pearl-oyster</name>
    <name type="synonym">Pinctada martensii</name>
    <dbReference type="NCBI Taxonomy" id="66713"/>
    <lineage>
        <taxon>Eukaryota</taxon>
        <taxon>Metazoa</taxon>
        <taxon>Spiralia</taxon>
        <taxon>Lophotrochozoa</taxon>
        <taxon>Mollusca</taxon>
        <taxon>Bivalvia</taxon>
        <taxon>Autobranchia</taxon>
        <taxon>Pteriomorphia</taxon>
        <taxon>Pterioida</taxon>
        <taxon>Pterioidea</taxon>
        <taxon>Pteriidae</taxon>
        <taxon>Pinctada</taxon>
    </lineage>
</organism>
<feature type="domain" description="C2H2-type" evidence="13">
    <location>
        <begin position="212"/>
        <end position="240"/>
    </location>
</feature>
<evidence type="ECO:0000256" key="3">
    <source>
        <dbReference type="ARBA" id="ARBA00022723"/>
    </source>
</evidence>
<comment type="similarity">
    <text evidence="2">Belongs to the krueppel C2H2-type zinc-finger protein family.</text>
</comment>
<dbReference type="FunFam" id="3.30.160.60:FF:001156">
    <property type="entry name" value="Zinc finger protein 407"/>
    <property type="match status" value="1"/>
</dbReference>
<keyword evidence="7" id="KW-0805">Transcription regulation</keyword>
<evidence type="ECO:0000256" key="2">
    <source>
        <dbReference type="ARBA" id="ARBA00006991"/>
    </source>
</evidence>
<dbReference type="InterPro" id="IPR013087">
    <property type="entry name" value="Znf_C2H2_type"/>
</dbReference>
<reference evidence="14" key="1">
    <citation type="submission" date="2019-08" db="EMBL/GenBank/DDBJ databases">
        <title>The improved chromosome-level genome for the pearl oyster Pinctada fucata martensii using PacBio sequencing and Hi-C.</title>
        <authorList>
            <person name="Zheng Z."/>
        </authorList>
    </citation>
    <scope>NUCLEOTIDE SEQUENCE</scope>
    <source>
        <strain evidence="14">ZZ-2019</strain>
        <tissue evidence="14">Adductor muscle</tissue>
    </source>
</reference>
<dbReference type="PROSITE" id="PS00028">
    <property type="entry name" value="ZINC_FINGER_C2H2_1"/>
    <property type="match status" value="6"/>
</dbReference>
<dbReference type="FunFam" id="3.30.160.60:FF:000303">
    <property type="entry name" value="Zinc finger protein 41"/>
    <property type="match status" value="1"/>
</dbReference>
<keyword evidence="4" id="KW-0677">Repeat</keyword>
<comment type="subcellular location">
    <subcellularLocation>
        <location evidence="1">Nucleus</location>
    </subcellularLocation>
</comment>
<dbReference type="GO" id="GO:0000981">
    <property type="term" value="F:DNA-binding transcription factor activity, RNA polymerase II-specific"/>
    <property type="evidence" value="ECO:0007669"/>
    <property type="project" value="TreeGrafter"/>
</dbReference>
<dbReference type="Proteomes" id="UP001186944">
    <property type="component" value="Unassembled WGS sequence"/>
</dbReference>
<evidence type="ECO:0000256" key="11">
    <source>
        <dbReference type="PROSITE-ProRule" id="PRU00042"/>
    </source>
</evidence>
<dbReference type="InterPro" id="IPR036236">
    <property type="entry name" value="Znf_C2H2_sf"/>
</dbReference>
<dbReference type="GO" id="GO:0005634">
    <property type="term" value="C:nucleus"/>
    <property type="evidence" value="ECO:0007669"/>
    <property type="project" value="UniProtKB-SubCell"/>
</dbReference>
<dbReference type="Gene3D" id="3.30.160.60">
    <property type="entry name" value="Classic Zinc Finger"/>
    <property type="match status" value="6"/>
</dbReference>
<evidence type="ECO:0000256" key="12">
    <source>
        <dbReference type="SAM" id="MobiDB-lite"/>
    </source>
</evidence>
<evidence type="ECO:0000256" key="5">
    <source>
        <dbReference type="ARBA" id="ARBA00022771"/>
    </source>
</evidence>
<feature type="domain" description="C2H2-type" evidence="13">
    <location>
        <begin position="155"/>
        <end position="182"/>
    </location>
</feature>
<keyword evidence="10" id="KW-0539">Nucleus</keyword>
<dbReference type="GO" id="GO:1990837">
    <property type="term" value="F:sequence-specific double-stranded DNA binding"/>
    <property type="evidence" value="ECO:0007669"/>
    <property type="project" value="UniProtKB-ARBA"/>
</dbReference>
<dbReference type="Pfam" id="PF00096">
    <property type="entry name" value="zf-C2H2"/>
    <property type="match status" value="4"/>
</dbReference>
<keyword evidence="5 11" id="KW-0863">Zinc-finger</keyword>
<dbReference type="PANTHER" id="PTHR24408:SF64">
    <property type="entry name" value="LINKING IMMUNITY AND METABOLISM-RELATED"/>
    <property type="match status" value="1"/>
</dbReference>
<feature type="region of interest" description="Disordered" evidence="12">
    <location>
        <begin position="309"/>
        <end position="332"/>
    </location>
</feature>
<name>A0AA88Y371_PINIB</name>
<dbReference type="GO" id="GO:0008270">
    <property type="term" value="F:zinc ion binding"/>
    <property type="evidence" value="ECO:0007669"/>
    <property type="project" value="UniProtKB-KW"/>
</dbReference>
<feature type="domain" description="C2H2-type" evidence="13">
    <location>
        <begin position="241"/>
        <end position="268"/>
    </location>
</feature>
<dbReference type="EMBL" id="VSWD01000007">
    <property type="protein sequence ID" value="KAK3096932.1"/>
    <property type="molecule type" value="Genomic_DNA"/>
</dbReference>
<keyword evidence="8" id="KW-0238">DNA-binding</keyword>
<protein>
    <recommendedName>
        <fullName evidence="13">C2H2-type domain-containing protein</fullName>
    </recommendedName>
</protein>
<dbReference type="PANTHER" id="PTHR24408">
    <property type="entry name" value="ZINC FINGER PROTEIN"/>
    <property type="match status" value="1"/>
</dbReference>
<gene>
    <name evidence="14" type="ORF">FSP39_004907</name>
</gene>
<dbReference type="SMART" id="SM00355">
    <property type="entry name" value="ZnF_C2H2"/>
    <property type="match status" value="10"/>
</dbReference>
<evidence type="ECO:0000313" key="15">
    <source>
        <dbReference type="Proteomes" id="UP001186944"/>
    </source>
</evidence>
<comment type="caution">
    <text evidence="14">The sequence shown here is derived from an EMBL/GenBank/DDBJ whole genome shotgun (WGS) entry which is preliminary data.</text>
</comment>
<evidence type="ECO:0000256" key="8">
    <source>
        <dbReference type="ARBA" id="ARBA00023125"/>
    </source>
</evidence>
<dbReference type="PROSITE" id="PS50157">
    <property type="entry name" value="ZINC_FINGER_C2H2_2"/>
    <property type="match status" value="5"/>
</dbReference>
<evidence type="ECO:0000256" key="10">
    <source>
        <dbReference type="ARBA" id="ARBA00023242"/>
    </source>
</evidence>
<evidence type="ECO:0000313" key="14">
    <source>
        <dbReference type="EMBL" id="KAK3096932.1"/>
    </source>
</evidence>
<evidence type="ECO:0000256" key="4">
    <source>
        <dbReference type="ARBA" id="ARBA00022737"/>
    </source>
</evidence>